<accession>A0A5J4X0N8</accession>
<sequence>MAQLENELEDSKFFESIMNQPTNIKHVTIEKGLERQYNRKSKLFGKIKALMKQMMNKDIAKDVRIISGIANEVIAVSLQNESINNPIIEHTIKVKHEKILFDLCNTVGNQPTMAVKQQEAYRLEKQWREEDEYESKQKKKEEFDKRINEVINEQDINKDKQRIAAKLPRLKLMQEEREKPMSEYEQFSKIIREAFDAAKNLIQSRTLKERIEGAAVDLNEYRKFADDKPKNNKLQEVEYTHVATEMDTNYLKTKMKNGKLVENRVELPDSQVKIMDKGVQKKEILHLKQLNNWSNATHLASLYEILGKWNLDLTTKDNYFCKINEDCIIDIMPVGITDACIERLKGLIIHNDTNTLEGEASLLPLFMDNNAKAHEHWSERK</sequence>
<evidence type="ECO:0000313" key="2">
    <source>
        <dbReference type="Proteomes" id="UP000324800"/>
    </source>
</evidence>
<proteinExistence type="predicted"/>
<name>A0A5J4X0N8_9EUKA</name>
<dbReference type="EMBL" id="SNRW01000608">
    <property type="protein sequence ID" value="KAA6400165.1"/>
    <property type="molecule type" value="Genomic_DNA"/>
</dbReference>
<gene>
    <name evidence="1" type="ORF">EZS28_004313</name>
</gene>
<dbReference type="Proteomes" id="UP000324800">
    <property type="component" value="Unassembled WGS sequence"/>
</dbReference>
<reference evidence="1 2" key="1">
    <citation type="submission" date="2019-03" db="EMBL/GenBank/DDBJ databases">
        <title>Single cell metagenomics reveals metabolic interactions within the superorganism composed of flagellate Streblomastix strix and complex community of Bacteroidetes bacteria on its surface.</title>
        <authorList>
            <person name="Treitli S.C."/>
            <person name="Kolisko M."/>
            <person name="Husnik F."/>
            <person name="Keeling P."/>
            <person name="Hampl V."/>
        </authorList>
    </citation>
    <scope>NUCLEOTIDE SEQUENCE [LARGE SCALE GENOMIC DNA]</scope>
    <source>
        <strain evidence="1">ST1C</strain>
    </source>
</reference>
<organism evidence="1 2">
    <name type="scientific">Streblomastix strix</name>
    <dbReference type="NCBI Taxonomy" id="222440"/>
    <lineage>
        <taxon>Eukaryota</taxon>
        <taxon>Metamonada</taxon>
        <taxon>Preaxostyla</taxon>
        <taxon>Oxymonadida</taxon>
        <taxon>Streblomastigidae</taxon>
        <taxon>Streblomastix</taxon>
    </lineage>
</organism>
<evidence type="ECO:0000313" key="1">
    <source>
        <dbReference type="EMBL" id="KAA6400165.1"/>
    </source>
</evidence>
<protein>
    <submittedName>
        <fullName evidence="1">Uncharacterized protein</fullName>
    </submittedName>
</protein>
<dbReference type="AlphaFoldDB" id="A0A5J4X0N8"/>
<comment type="caution">
    <text evidence="1">The sequence shown here is derived from an EMBL/GenBank/DDBJ whole genome shotgun (WGS) entry which is preliminary data.</text>
</comment>